<keyword evidence="4" id="KW-1185">Reference proteome</keyword>
<evidence type="ECO:0000256" key="2">
    <source>
        <dbReference type="SAM" id="MobiDB-lite"/>
    </source>
</evidence>
<feature type="compositionally biased region" description="Polar residues" evidence="2">
    <location>
        <begin position="20"/>
        <end position="34"/>
    </location>
</feature>
<sequence>MSAPRPSEDTPMREDGRHMQTGNKRVSQTLDLPQIPTTDLSLDFSDFIEPDAAEVKAKLQKRASTVMKLAEENEKLKAELKAMSERVEQAEQRRQKLMRMREQRALEEPSS</sequence>
<name>A0A9P5TPL2_GYMJU</name>
<evidence type="ECO:0000313" key="4">
    <source>
        <dbReference type="Proteomes" id="UP000724874"/>
    </source>
</evidence>
<feature type="coiled-coil region" evidence="1">
    <location>
        <begin position="59"/>
        <end position="107"/>
    </location>
</feature>
<evidence type="ECO:0000256" key="1">
    <source>
        <dbReference type="SAM" id="Coils"/>
    </source>
</evidence>
<feature type="compositionally biased region" description="Basic and acidic residues" evidence="2">
    <location>
        <begin position="1"/>
        <end position="18"/>
    </location>
</feature>
<comment type="caution">
    <text evidence="3">The sequence shown here is derived from an EMBL/GenBank/DDBJ whole genome shotgun (WGS) entry which is preliminary data.</text>
</comment>
<reference evidence="3" key="1">
    <citation type="submission" date="2020-11" db="EMBL/GenBank/DDBJ databases">
        <authorList>
            <consortium name="DOE Joint Genome Institute"/>
            <person name="Ahrendt S."/>
            <person name="Riley R."/>
            <person name="Andreopoulos W."/>
            <person name="LaButti K."/>
            <person name="Pangilinan J."/>
            <person name="Ruiz-duenas F.J."/>
            <person name="Barrasa J.M."/>
            <person name="Sanchez-Garcia M."/>
            <person name="Camarero S."/>
            <person name="Miyauchi S."/>
            <person name="Serrano A."/>
            <person name="Linde D."/>
            <person name="Babiker R."/>
            <person name="Drula E."/>
            <person name="Ayuso-Fernandez I."/>
            <person name="Pacheco R."/>
            <person name="Padilla G."/>
            <person name="Ferreira P."/>
            <person name="Barriuso J."/>
            <person name="Kellner H."/>
            <person name="Castanera R."/>
            <person name="Alfaro M."/>
            <person name="Ramirez L."/>
            <person name="Pisabarro A.G."/>
            <person name="Kuo A."/>
            <person name="Tritt A."/>
            <person name="Lipzen A."/>
            <person name="He G."/>
            <person name="Yan M."/>
            <person name="Ng V."/>
            <person name="Cullen D."/>
            <person name="Martin F."/>
            <person name="Rosso M.-N."/>
            <person name="Henrissat B."/>
            <person name="Hibbett D."/>
            <person name="Martinez A.T."/>
            <person name="Grigoriev I.V."/>
        </authorList>
    </citation>
    <scope>NUCLEOTIDE SEQUENCE</scope>
    <source>
        <strain evidence="3">AH 44721</strain>
    </source>
</reference>
<protein>
    <submittedName>
        <fullName evidence="3">Uncharacterized protein</fullName>
    </submittedName>
</protein>
<accession>A0A9P5TPL2</accession>
<dbReference type="Proteomes" id="UP000724874">
    <property type="component" value="Unassembled WGS sequence"/>
</dbReference>
<dbReference type="AlphaFoldDB" id="A0A9P5TPL2"/>
<gene>
    <name evidence="3" type="ORF">CPB84DRAFT_1846493</name>
</gene>
<keyword evidence="1" id="KW-0175">Coiled coil</keyword>
<evidence type="ECO:0000313" key="3">
    <source>
        <dbReference type="EMBL" id="KAF8902079.1"/>
    </source>
</evidence>
<feature type="region of interest" description="Disordered" evidence="2">
    <location>
        <begin position="1"/>
        <end position="34"/>
    </location>
</feature>
<dbReference type="OrthoDB" id="3254913at2759"/>
<dbReference type="EMBL" id="JADNYJ010000038">
    <property type="protein sequence ID" value="KAF8902079.1"/>
    <property type="molecule type" value="Genomic_DNA"/>
</dbReference>
<organism evidence="3 4">
    <name type="scientific">Gymnopilus junonius</name>
    <name type="common">Spectacular rustgill mushroom</name>
    <name type="synonym">Gymnopilus spectabilis subsp. junonius</name>
    <dbReference type="NCBI Taxonomy" id="109634"/>
    <lineage>
        <taxon>Eukaryota</taxon>
        <taxon>Fungi</taxon>
        <taxon>Dikarya</taxon>
        <taxon>Basidiomycota</taxon>
        <taxon>Agaricomycotina</taxon>
        <taxon>Agaricomycetes</taxon>
        <taxon>Agaricomycetidae</taxon>
        <taxon>Agaricales</taxon>
        <taxon>Agaricineae</taxon>
        <taxon>Hymenogastraceae</taxon>
        <taxon>Gymnopilus</taxon>
    </lineage>
</organism>
<proteinExistence type="predicted"/>